<dbReference type="KEGG" id="spsw:Sps_01405"/>
<proteinExistence type="predicted"/>
<dbReference type="Pfam" id="PF01810">
    <property type="entry name" value="LysE"/>
    <property type="match status" value="1"/>
</dbReference>
<evidence type="ECO:0000313" key="7">
    <source>
        <dbReference type="EMBL" id="AQS36571.1"/>
    </source>
</evidence>
<evidence type="ECO:0000256" key="5">
    <source>
        <dbReference type="ARBA" id="ARBA00023136"/>
    </source>
</evidence>
<feature type="transmembrane region" description="Helical" evidence="6">
    <location>
        <begin position="143"/>
        <end position="172"/>
    </location>
</feature>
<dbReference type="PANTHER" id="PTHR30086">
    <property type="entry name" value="ARGININE EXPORTER PROTEIN ARGO"/>
    <property type="match status" value="1"/>
</dbReference>
<feature type="transmembrane region" description="Helical" evidence="6">
    <location>
        <begin position="184"/>
        <end position="201"/>
    </location>
</feature>
<feature type="transmembrane region" description="Helical" evidence="6">
    <location>
        <begin position="47"/>
        <end position="67"/>
    </location>
</feature>
<dbReference type="Proteomes" id="UP000189545">
    <property type="component" value="Chromosome"/>
</dbReference>
<keyword evidence="3 6" id="KW-0812">Transmembrane</keyword>
<protein>
    <submittedName>
        <fullName evidence="7">Putative threonine efflux protein</fullName>
    </submittedName>
</protein>
<dbReference type="GO" id="GO:0033228">
    <property type="term" value="P:cysteine export across plasma membrane"/>
    <property type="evidence" value="ECO:0007669"/>
    <property type="project" value="TreeGrafter"/>
</dbReference>
<evidence type="ECO:0000256" key="3">
    <source>
        <dbReference type="ARBA" id="ARBA00022692"/>
    </source>
</evidence>
<feature type="transmembrane region" description="Helical" evidence="6">
    <location>
        <begin position="6"/>
        <end position="26"/>
    </location>
</feature>
<dbReference type="GO" id="GO:0015171">
    <property type="term" value="F:amino acid transmembrane transporter activity"/>
    <property type="evidence" value="ECO:0007669"/>
    <property type="project" value="TreeGrafter"/>
</dbReference>
<gene>
    <name evidence="7" type="ORF">Sps_01405</name>
</gene>
<accession>A0A1S6HM04</accession>
<organism evidence="7 8">
    <name type="scientific">Shewanella psychrophila</name>
    <dbReference type="NCBI Taxonomy" id="225848"/>
    <lineage>
        <taxon>Bacteria</taxon>
        <taxon>Pseudomonadati</taxon>
        <taxon>Pseudomonadota</taxon>
        <taxon>Gammaproteobacteria</taxon>
        <taxon>Alteromonadales</taxon>
        <taxon>Shewanellaceae</taxon>
        <taxon>Shewanella</taxon>
    </lineage>
</organism>
<dbReference type="RefSeq" id="WP_077751866.1">
    <property type="nucleotide sequence ID" value="NZ_CP014782.1"/>
</dbReference>
<keyword evidence="5 6" id="KW-0472">Membrane</keyword>
<dbReference type="OrthoDB" id="9812084at2"/>
<name>A0A1S6HM04_9GAMM</name>
<evidence type="ECO:0000256" key="1">
    <source>
        <dbReference type="ARBA" id="ARBA00004651"/>
    </source>
</evidence>
<evidence type="ECO:0000256" key="6">
    <source>
        <dbReference type="SAM" id="Phobius"/>
    </source>
</evidence>
<keyword evidence="2" id="KW-1003">Cell membrane</keyword>
<feature type="transmembrane region" description="Helical" evidence="6">
    <location>
        <begin position="115"/>
        <end position="137"/>
    </location>
</feature>
<dbReference type="InterPro" id="IPR001123">
    <property type="entry name" value="LeuE-type"/>
</dbReference>
<dbReference type="GO" id="GO:0005886">
    <property type="term" value="C:plasma membrane"/>
    <property type="evidence" value="ECO:0007669"/>
    <property type="project" value="UniProtKB-SubCell"/>
</dbReference>
<sequence>MDQSLWALMISAGIFGATMTMTPGPNNILLAQSGANYGVKSTLPHILGIRVGQTTLHVSILLGLGALFESWPIFHQVLKYLSIAYLLFLAYRVATSCVGDKQQDSDARPMTLREAALFQWVNPKSWMATITLCSAFTLAGEAFWLSAILGVIVFNLVGFPASFTWVFLGAAIRKLLNSAKRRMHFNWLMAALLVASIPMVIK</sequence>
<dbReference type="AlphaFoldDB" id="A0A1S6HM04"/>
<evidence type="ECO:0000256" key="4">
    <source>
        <dbReference type="ARBA" id="ARBA00022989"/>
    </source>
</evidence>
<dbReference type="PANTHER" id="PTHR30086:SF20">
    <property type="entry name" value="ARGININE EXPORTER PROTEIN ARGO-RELATED"/>
    <property type="match status" value="1"/>
</dbReference>
<comment type="subcellular location">
    <subcellularLocation>
        <location evidence="1">Cell membrane</location>
        <topology evidence="1">Multi-pass membrane protein</topology>
    </subcellularLocation>
</comment>
<keyword evidence="4 6" id="KW-1133">Transmembrane helix</keyword>
<keyword evidence="8" id="KW-1185">Reference proteome</keyword>
<evidence type="ECO:0000256" key="2">
    <source>
        <dbReference type="ARBA" id="ARBA00022475"/>
    </source>
</evidence>
<reference evidence="7 8" key="1">
    <citation type="submission" date="2016-03" db="EMBL/GenBank/DDBJ databases">
        <title>Complete genome sequence of Shewanella psychrophila WP2, a deep sea bacterium isolated from west Pacific sediment.</title>
        <authorList>
            <person name="Xu G."/>
            <person name="Jian H."/>
        </authorList>
    </citation>
    <scope>NUCLEOTIDE SEQUENCE [LARGE SCALE GENOMIC DNA]</scope>
    <source>
        <strain evidence="7 8">WP2</strain>
    </source>
</reference>
<dbReference type="EMBL" id="CP014782">
    <property type="protein sequence ID" value="AQS36571.1"/>
    <property type="molecule type" value="Genomic_DNA"/>
</dbReference>
<evidence type="ECO:0000313" key="8">
    <source>
        <dbReference type="Proteomes" id="UP000189545"/>
    </source>
</evidence>
<feature type="transmembrane region" description="Helical" evidence="6">
    <location>
        <begin position="73"/>
        <end position="94"/>
    </location>
</feature>